<keyword evidence="1" id="KW-0732">Signal</keyword>
<evidence type="ECO:0000313" key="4">
    <source>
        <dbReference type="Proteomes" id="UP001143362"/>
    </source>
</evidence>
<sequence length="324" mass="34716">MKKFIVVVLLLLALVSAGFYGLGMSIPPQPELAGSLRQQSLNWDGITRDYAVYEPAKLAAKPALVIVMHGSMGNPEQARSAYAYAFDQLADEHGFLVVYPHGFEDHFNGCRLQGPYSAKQQQIDDVGFLRALVARLVEQNNANPAAIFATGISNGGQMAMRLALEAPDLVTAVASVAASLPAPANMDCVASGEPAAVLLMNGTDDPMNPYAGGIVALYGLVGDRGEVLSSQDTIKYWAQLAGHTTPPERRTLANTVSDDNSTVEVSSWEAPGRKPVQLYTIIGGGHNVPHPQLKLPRLLGGTNNDIVGAQEIWRFFNLAYEASR</sequence>
<dbReference type="Pfam" id="PF10503">
    <property type="entry name" value="Esterase_PHB"/>
    <property type="match status" value="1"/>
</dbReference>
<gene>
    <name evidence="3" type="ORF">EYC98_06335</name>
</gene>
<keyword evidence="4" id="KW-1185">Reference proteome</keyword>
<dbReference type="InterPro" id="IPR050955">
    <property type="entry name" value="Plant_Biomass_Hydrol_Est"/>
</dbReference>
<dbReference type="SUPFAM" id="SSF53474">
    <property type="entry name" value="alpha/beta-Hydrolases"/>
    <property type="match status" value="1"/>
</dbReference>
<evidence type="ECO:0000256" key="1">
    <source>
        <dbReference type="ARBA" id="ARBA00022729"/>
    </source>
</evidence>
<evidence type="ECO:0000313" key="3">
    <source>
        <dbReference type="EMBL" id="MCX2980491.1"/>
    </source>
</evidence>
<dbReference type="PANTHER" id="PTHR43037">
    <property type="entry name" value="UNNAMED PRODUCT-RELATED"/>
    <property type="match status" value="1"/>
</dbReference>
<protein>
    <submittedName>
        <fullName evidence="3">Polyhydroxybutyrate depolymerase</fullName>
    </submittedName>
</protein>
<dbReference type="EMBL" id="SHNN01000001">
    <property type="protein sequence ID" value="MCX2980491.1"/>
    <property type="molecule type" value="Genomic_DNA"/>
</dbReference>
<dbReference type="InterPro" id="IPR010126">
    <property type="entry name" value="Esterase_phb"/>
</dbReference>
<accession>A0ABT3TFE3</accession>
<proteinExistence type="predicted"/>
<organism evidence="3 4">
    <name type="scientific">Candidatus Litorirhabdus singularis</name>
    <dbReference type="NCBI Taxonomy" id="2518993"/>
    <lineage>
        <taxon>Bacteria</taxon>
        <taxon>Pseudomonadati</taxon>
        <taxon>Pseudomonadota</taxon>
        <taxon>Gammaproteobacteria</taxon>
        <taxon>Cellvibrionales</taxon>
        <taxon>Halieaceae</taxon>
        <taxon>Candidatus Litorirhabdus</taxon>
    </lineage>
</organism>
<comment type="caution">
    <text evidence="3">The sequence shown here is derived from an EMBL/GenBank/DDBJ whole genome shotgun (WGS) entry which is preliminary data.</text>
</comment>
<dbReference type="Gene3D" id="3.40.50.1820">
    <property type="entry name" value="alpha/beta hydrolase"/>
    <property type="match status" value="1"/>
</dbReference>
<dbReference type="InterPro" id="IPR029058">
    <property type="entry name" value="AB_hydrolase_fold"/>
</dbReference>
<keyword evidence="2" id="KW-0378">Hydrolase</keyword>
<dbReference type="PANTHER" id="PTHR43037:SF1">
    <property type="entry name" value="BLL1128 PROTEIN"/>
    <property type="match status" value="1"/>
</dbReference>
<dbReference type="RefSeq" id="WP_279244469.1">
    <property type="nucleotide sequence ID" value="NZ_SHNN01000001.1"/>
</dbReference>
<reference evidence="3" key="1">
    <citation type="submission" date="2019-02" db="EMBL/GenBank/DDBJ databases">
        <authorList>
            <person name="Li S.-H."/>
        </authorList>
    </citation>
    <scope>NUCLEOTIDE SEQUENCE</scope>
    <source>
        <strain evidence="3">IMCC14734</strain>
    </source>
</reference>
<evidence type="ECO:0000256" key="2">
    <source>
        <dbReference type="ARBA" id="ARBA00022801"/>
    </source>
</evidence>
<dbReference type="Proteomes" id="UP001143362">
    <property type="component" value="Unassembled WGS sequence"/>
</dbReference>
<name>A0ABT3TFE3_9GAMM</name>